<feature type="chain" id="PRO_5045740068" evidence="1">
    <location>
        <begin position="24"/>
        <end position="356"/>
    </location>
</feature>
<organism evidence="2 3">
    <name type="scientific">Roseovarius pelagicus</name>
    <dbReference type="NCBI Taxonomy" id="2980108"/>
    <lineage>
        <taxon>Bacteria</taxon>
        <taxon>Pseudomonadati</taxon>
        <taxon>Pseudomonadota</taxon>
        <taxon>Alphaproteobacteria</taxon>
        <taxon>Rhodobacterales</taxon>
        <taxon>Roseobacteraceae</taxon>
        <taxon>Roseovarius</taxon>
    </lineage>
</organism>
<name>A0ABY6D7Y2_9RHOB</name>
<protein>
    <submittedName>
        <fullName evidence="2">DUF1513 domain-containing protein</fullName>
    </submittedName>
</protein>
<dbReference type="Proteomes" id="UP001064087">
    <property type="component" value="Chromosome"/>
</dbReference>
<gene>
    <name evidence="2" type="ORF">N7U68_14175</name>
</gene>
<dbReference type="InterPro" id="IPR008311">
    <property type="entry name" value="UCP028101"/>
</dbReference>
<sequence length="356" mass="37302">MTSRRGFLAGLLATGLAPRATWADAGAPAFLSAAALADGGYALCGIGRAGDQLFQIRLPARGHAAAAHPDRPEAIAFARRPGTFAVVIDCATGMPMATLNAPAGRHFYGHGVFSQDGRWLFTTENDYAAGQGRVGIWDAMNSYVRAGDIASGGIGPHDIKRLPGTDILVVANGGIDTHPDTGRTPLNIVTMRPNLSYIEDGQVIETAEQPQQWHRNSIRHLAVSARGQVAFGMQWQGKGEAPPLVGLHARGSTPRIMTAPDAEWRQMQGYIGSIAFAPDDGAVIVTSPRGNMVLGFDADTLGWAASLPVMDVCGAAPSGAGVLVSSGTGALAMVVDGRLVPVGRMDLRWDNHLVAL</sequence>
<dbReference type="PROSITE" id="PS51318">
    <property type="entry name" value="TAT"/>
    <property type="match status" value="1"/>
</dbReference>
<feature type="signal peptide" evidence="1">
    <location>
        <begin position="1"/>
        <end position="23"/>
    </location>
</feature>
<dbReference type="Pfam" id="PF07433">
    <property type="entry name" value="DUF1513"/>
    <property type="match status" value="1"/>
</dbReference>
<keyword evidence="3" id="KW-1185">Reference proteome</keyword>
<evidence type="ECO:0000313" key="2">
    <source>
        <dbReference type="EMBL" id="UXX82241.1"/>
    </source>
</evidence>
<dbReference type="InterPro" id="IPR015943">
    <property type="entry name" value="WD40/YVTN_repeat-like_dom_sf"/>
</dbReference>
<keyword evidence="1" id="KW-0732">Signal</keyword>
<accession>A0ABY6D7Y2</accession>
<dbReference type="InterPro" id="IPR006311">
    <property type="entry name" value="TAT_signal"/>
</dbReference>
<dbReference type="Gene3D" id="2.130.10.10">
    <property type="entry name" value="YVTN repeat-like/Quinoprotein amine dehydrogenase"/>
    <property type="match status" value="1"/>
</dbReference>
<dbReference type="SUPFAM" id="SSF50969">
    <property type="entry name" value="YVTN repeat-like/Quinoprotein amine dehydrogenase"/>
    <property type="match status" value="1"/>
</dbReference>
<dbReference type="RefSeq" id="WP_263047225.1">
    <property type="nucleotide sequence ID" value="NZ_CP106738.1"/>
</dbReference>
<proteinExistence type="predicted"/>
<dbReference type="EMBL" id="CP106738">
    <property type="protein sequence ID" value="UXX82241.1"/>
    <property type="molecule type" value="Genomic_DNA"/>
</dbReference>
<reference evidence="2" key="1">
    <citation type="submission" date="2022-10" db="EMBL/GenBank/DDBJ databases">
        <title>Roseovarius pelagicus sp. nov., isolated from Arctic seawater.</title>
        <authorList>
            <person name="Hong Y.W."/>
            <person name="Hwang C.Y."/>
        </authorList>
    </citation>
    <scope>NUCLEOTIDE SEQUENCE</scope>
    <source>
        <strain evidence="2">HL-MP18</strain>
    </source>
</reference>
<evidence type="ECO:0000313" key="3">
    <source>
        <dbReference type="Proteomes" id="UP001064087"/>
    </source>
</evidence>
<dbReference type="InterPro" id="IPR011044">
    <property type="entry name" value="Quino_amine_DH_bsu"/>
</dbReference>
<evidence type="ECO:0000256" key="1">
    <source>
        <dbReference type="SAM" id="SignalP"/>
    </source>
</evidence>
<dbReference type="PIRSF" id="PIRSF028101">
    <property type="entry name" value="UCP028101"/>
    <property type="match status" value="1"/>
</dbReference>